<evidence type="ECO:0000256" key="3">
    <source>
        <dbReference type="ARBA" id="ARBA00023163"/>
    </source>
</evidence>
<proteinExistence type="predicted"/>
<keyword evidence="2" id="KW-0238">DNA-binding</keyword>
<dbReference type="PROSITE" id="PS01124">
    <property type="entry name" value="HTH_ARAC_FAMILY_2"/>
    <property type="match status" value="1"/>
</dbReference>
<gene>
    <name evidence="7" type="ordered locus">CJA_0761</name>
</gene>
<dbReference type="PANTHER" id="PTHR43280">
    <property type="entry name" value="ARAC-FAMILY TRANSCRIPTIONAL REGULATOR"/>
    <property type="match status" value="1"/>
</dbReference>
<feature type="transmembrane region" description="Helical" evidence="5">
    <location>
        <begin position="147"/>
        <end position="172"/>
    </location>
</feature>
<dbReference type="EMBL" id="CP000934">
    <property type="protein sequence ID" value="ACE84101.1"/>
    <property type="molecule type" value="Genomic_DNA"/>
</dbReference>
<organism evidence="7 8">
    <name type="scientific">Cellvibrio japonicus (strain Ueda107)</name>
    <name type="common">Pseudomonas fluorescens subsp. cellulosa</name>
    <dbReference type="NCBI Taxonomy" id="498211"/>
    <lineage>
        <taxon>Bacteria</taxon>
        <taxon>Pseudomonadati</taxon>
        <taxon>Pseudomonadota</taxon>
        <taxon>Gammaproteobacteria</taxon>
        <taxon>Cellvibrionales</taxon>
        <taxon>Cellvibrionaceae</taxon>
        <taxon>Cellvibrio</taxon>
    </lineage>
</organism>
<dbReference type="HOGENOM" id="CLU_041408_2_0_6"/>
<protein>
    <submittedName>
        <fullName evidence="7">Transcriptional regulator, AraC family</fullName>
    </submittedName>
</protein>
<keyword evidence="1" id="KW-0805">Transcription regulation</keyword>
<evidence type="ECO:0000313" key="7">
    <source>
        <dbReference type="EMBL" id="ACE84101.1"/>
    </source>
</evidence>
<dbReference type="AlphaFoldDB" id="B3PK99"/>
<keyword evidence="5" id="KW-0472">Membrane</keyword>
<reference evidence="7 8" key="1">
    <citation type="journal article" date="2008" name="J. Bacteriol.">
        <title>Insights into plant cell wall degradation from the genome sequence of the soil bacterium Cellvibrio japonicus.</title>
        <authorList>
            <person name="Deboy R.T."/>
            <person name="Mongodin E.F."/>
            <person name="Fouts D.E."/>
            <person name="Tailford L.E."/>
            <person name="Khouri H."/>
            <person name="Emerson J.B."/>
            <person name="Mohamoud Y."/>
            <person name="Watkins K."/>
            <person name="Henrissat B."/>
            <person name="Gilbert H.J."/>
            <person name="Nelson K.E."/>
        </authorList>
    </citation>
    <scope>NUCLEOTIDE SEQUENCE [LARGE SCALE GENOMIC DNA]</scope>
    <source>
        <strain evidence="7 8">Ueda107</strain>
    </source>
</reference>
<feature type="transmembrane region" description="Helical" evidence="5">
    <location>
        <begin position="40"/>
        <end position="60"/>
    </location>
</feature>
<evidence type="ECO:0000256" key="5">
    <source>
        <dbReference type="SAM" id="Phobius"/>
    </source>
</evidence>
<keyword evidence="3" id="KW-0804">Transcription</keyword>
<evidence type="ECO:0000313" key="8">
    <source>
        <dbReference type="Proteomes" id="UP000001036"/>
    </source>
</evidence>
<name>B3PK99_CELJU</name>
<dbReference type="InterPro" id="IPR009057">
    <property type="entry name" value="Homeodomain-like_sf"/>
</dbReference>
<dbReference type="KEGG" id="cja:CJA_0761"/>
<evidence type="ECO:0000259" key="6">
    <source>
        <dbReference type="PROSITE" id="PS01124"/>
    </source>
</evidence>
<feature type="transmembrane region" description="Helical" evidence="5">
    <location>
        <begin position="108"/>
        <end position="127"/>
    </location>
</feature>
<feature type="compositionally biased region" description="Polar residues" evidence="4">
    <location>
        <begin position="261"/>
        <end position="281"/>
    </location>
</feature>
<dbReference type="InterPro" id="IPR018060">
    <property type="entry name" value="HTH_AraC"/>
</dbReference>
<keyword evidence="8" id="KW-1185">Reference proteome</keyword>
<feature type="region of interest" description="Disordered" evidence="4">
    <location>
        <begin position="258"/>
        <end position="281"/>
    </location>
</feature>
<dbReference type="SMART" id="SM00342">
    <property type="entry name" value="HTH_ARAC"/>
    <property type="match status" value="1"/>
</dbReference>
<dbReference type="STRING" id="498211.CJA_0761"/>
<dbReference type="RefSeq" id="WP_012486424.1">
    <property type="nucleotide sequence ID" value="NC_010995.1"/>
</dbReference>
<dbReference type="GO" id="GO:0003700">
    <property type="term" value="F:DNA-binding transcription factor activity"/>
    <property type="evidence" value="ECO:0007669"/>
    <property type="project" value="InterPro"/>
</dbReference>
<dbReference type="eggNOG" id="COG2207">
    <property type="taxonomic scope" value="Bacteria"/>
</dbReference>
<feature type="transmembrane region" description="Helical" evidence="5">
    <location>
        <begin position="12"/>
        <end position="33"/>
    </location>
</feature>
<sequence>MDIPVFSINDVLLLFSMVQCLLMGTLLLLVNNIAWTKRCFLALFLLAMGADFADTLIYWSESVKSHVFTDSVFPFFILKLSGFIVAPALYFYVKSILFSDFVVTRKTLLHFAPAALFLVLLPVYLYSRDTAFFINARSNYEYLFHDWPFHGYLAAKHMSFIAYGACASWLLLTYHRYLEQGYSSIHDANPFGLRFLVLGFWGIWLAYFSSYLAHLLFESVFFANLLGLWANYLNVLFINSLVVYGLAKSMAFKGVEEYDPSQDSTGRQPANGQGTSEQEQENSLAPLLDQVMRQHKFYLDPELTLDQFARALGYPRRLVSHTINHQYHKNFFEFVNDYRMREACDILRDPAGEDAMLEVMEKSGFNSKSTFNRCFKRATGITPREFRERYKDEQ</sequence>
<dbReference type="PANTHER" id="PTHR43280:SF29">
    <property type="entry name" value="ARAC-FAMILY TRANSCRIPTIONAL REGULATOR"/>
    <property type="match status" value="1"/>
</dbReference>
<dbReference type="Gene3D" id="1.10.10.60">
    <property type="entry name" value="Homeodomain-like"/>
    <property type="match status" value="1"/>
</dbReference>
<dbReference type="OrthoDB" id="345413at2"/>
<evidence type="ECO:0000256" key="4">
    <source>
        <dbReference type="SAM" id="MobiDB-lite"/>
    </source>
</evidence>
<dbReference type="Proteomes" id="UP000001036">
    <property type="component" value="Chromosome"/>
</dbReference>
<feature type="transmembrane region" description="Helical" evidence="5">
    <location>
        <begin position="72"/>
        <end position="93"/>
    </location>
</feature>
<dbReference type="SUPFAM" id="SSF46689">
    <property type="entry name" value="Homeodomain-like"/>
    <property type="match status" value="1"/>
</dbReference>
<evidence type="ECO:0000256" key="1">
    <source>
        <dbReference type="ARBA" id="ARBA00023015"/>
    </source>
</evidence>
<feature type="transmembrane region" description="Helical" evidence="5">
    <location>
        <begin position="229"/>
        <end position="247"/>
    </location>
</feature>
<dbReference type="Pfam" id="PF12833">
    <property type="entry name" value="HTH_18"/>
    <property type="match status" value="1"/>
</dbReference>
<dbReference type="InterPro" id="IPR020449">
    <property type="entry name" value="Tscrpt_reg_AraC-type_HTH"/>
</dbReference>
<keyword evidence="5" id="KW-0812">Transmembrane</keyword>
<dbReference type="PRINTS" id="PR00032">
    <property type="entry name" value="HTHARAC"/>
</dbReference>
<accession>B3PK99</accession>
<evidence type="ECO:0000256" key="2">
    <source>
        <dbReference type="ARBA" id="ARBA00023125"/>
    </source>
</evidence>
<feature type="domain" description="HTH araC/xylS-type" evidence="6">
    <location>
        <begin position="289"/>
        <end position="389"/>
    </location>
</feature>
<dbReference type="GO" id="GO:0043565">
    <property type="term" value="F:sequence-specific DNA binding"/>
    <property type="evidence" value="ECO:0007669"/>
    <property type="project" value="InterPro"/>
</dbReference>
<keyword evidence="5" id="KW-1133">Transmembrane helix</keyword>
<feature type="transmembrane region" description="Helical" evidence="5">
    <location>
        <begin position="193"/>
        <end position="217"/>
    </location>
</feature>